<evidence type="ECO:0000313" key="2">
    <source>
        <dbReference type="Proteomes" id="UP001565243"/>
    </source>
</evidence>
<evidence type="ECO:0000313" key="1">
    <source>
        <dbReference type="EMBL" id="MEY8769311.1"/>
    </source>
</evidence>
<dbReference type="RefSeq" id="WP_301250817.1">
    <property type="nucleotide sequence ID" value="NZ_JBGFFX010000001.1"/>
</dbReference>
<organism evidence="1 2">
    <name type="scientific">Erwinia aeris</name>
    <dbReference type="NCBI Taxonomy" id="3239803"/>
    <lineage>
        <taxon>Bacteria</taxon>
        <taxon>Pseudomonadati</taxon>
        <taxon>Pseudomonadota</taxon>
        <taxon>Gammaproteobacteria</taxon>
        <taxon>Enterobacterales</taxon>
        <taxon>Erwiniaceae</taxon>
        <taxon>Erwinia</taxon>
    </lineage>
</organism>
<name>A0ABV4E323_9GAMM</name>
<reference evidence="1 2" key="1">
    <citation type="submission" date="2024-07" db="EMBL/GenBank/DDBJ databases">
        <authorList>
            <person name="Hebao G."/>
        </authorList>
    </citation>
    <scope>NUCLEOTIDE SEQUENCE [LARGE SCALE GENOMIC DNA]</scope>
    <source>
        <strain evidence="1 2">ACCC 02193</strain>
    </source>
</reference>
<accession>A0ABV4E323</accession>
<gene>
    <name evidence="1" type="ORF">AB6T85_02495</name>
</gene>
<dbReference type="EMBL" id="JBGFFX010000001">
    <property type="protein sequence ID" value="MEY8769311.1"/>
    <property type="molecule type" value="Genomic_DNA"/>
</dbReference>
<proteinExistence type="predicted"/>
<protein>
    <submittedName>
        <fullName evidence="1">Uncharacterized protein</fullName>
    </submittedName>
</protein>
<keyword evidence="2" id="KW-1185">Reference proteome</keyword>
<sequence length="55" mass="6188">MLKMNFIAGNVKTTVILAFPRAKAPASDFKSNGISFFSIAREKKEKTPVIQLLYR</sequence>
<comment type="caution">
    <text evidence="1">The sequence shown here is derived from an EMBL/GenBank/DDBJ whole genome shotgun (WGS) entry which is preliminary data.</text>
</comment>
<dbReference type="Proteomes" id="UP001565243">
    <property type="component" value="Unassembled WGS sequence"/>
</dbReference>